<proteinExistence type="predicted"/>
<organism evidence="1 2">
    <name type="scientific">Vaccinium darrowii</name>
    <dbReference type="NCBI Taxonomy" id="229202"/>
    <lineage>
        <taxon>Eukaryota</taxon>
        <taxon>Viridiplantae</taxon>
        <taxon>Streptophyta</taxon>
        <taxon>Embryophyta</taxon>
        <taxon>Tracheophyta</taxon>
        <taxon>Spermatophyta</taxon>
        <taxon>Magnoliopsida</taxon>
        <taxon>eudicotyledons</taxon>
        <taxon>Gunneridae</taxon>
        <taxon>Pentapetalae</taxon>
        <taxon>asterids</taxon>
        <taxon>Ericales</taxon>
        <taxon>Ericaceae</taxon>
        <taxon>Vaccinioideae</taxon>
        <taxon>Vaccinieae</taxon>
        <taxon>Vaccinium</taxon>
    </lineage>
</organism>
<dbReference type="Proteomes" id="UP000828048">
    <property type="component" value="Chromosome 3"/>
</dbReference>
<sequence length="237" mass="25837">MAIMNCIAVIIISISIPISCLMISFPDAAATTAPAPTNLLPHVVPDHAPLEPAGGLDRTLPIYPSIQKICSATSNPKVCVRSLGGPHVEQGQTKVEPIWALVQQANAGINATKRAIAKANRFMHMNDPHYDESWFQVCLKSYDSAVESWENALACLELGFGYNVAEYLTDVSAMTRRCEDAFSGGNPTAVHSSPLTKLDRLILKMASNALDFQKMIFPSSREYSNFLNQPRSTNQSV</sequence>
<keyword evidence="2" id="KW-1185">Reference proteome</keyword>
<gene>
    <name evidence="1" type="ORF">Vadar_017099</name>
</gene>
<dbReference type="EMBL" id="CM037153">
    <property type="protein sequence ID" value="KAH7857847.1"/>
    <property type="molecule type" value="Genomic_DNA"/>
</dbReference>
<evidence type="ECO:0000313" key="1">
    <source>
        <dbReference type="EMBL" id="KAH7857847.1"/>
    </source>
</evidence>
<evidence type="ECO:0000313" key="2">
    <source>
        <dbReference type="Proteomes" id="UP000828048"/>
    </source>
</evidence>
<reference evidence="1 2" key="1">
    <citation type="journal article" date="2021" name="Hortic Res">
        <title>High-quality reference genome and annotation aids understanding of berry development for evergreen blueberry (Vaccinium darrowii).</title>
        <authorList>
            <person name="Yu J."/>
            <person name="Hulse-Kemp A.M."/>
            <person name="Babiker E."/>
            <person name="Staton M."/>
        </authorList>
    </citation>
    <scope>NUCLEOTIDE SEQUENCE [LARGE SCALE GENOMIC DNA]</scope>
    <source>
        <strain evidence="2">cv. NJ 8807/NJ 8810</strain>
        <tissue evidence="1">Young leaf</tissue>
    </source>
</reference>
<protein>
    <submittedName>
        <fullName evidence="1">Uncharacterized protein</fullName>
    </submittedName>
</protein>
<accession>A0ACB7YWI5</accession>
<name>A0ACB7YWI5_9ERIC</name>
<comment type="caution">
    <text evidence="1">The sequence shown here is derived from an EMBL/GenBank/DDBJ whole genome shotgun (WGS) entry which is preliminary data.</text>
</comment>